<evidence type="ECO:0000256" key="3">
    <source>
        <dbReference type="ARBA" id="ARBA00022692"/>
    </source>
</evidence>
<dbReference type="AlphaFoldDB" id="A0A8J6FR53"/>
<evidence type="ECO:0000256" key="5">
    <source>
        <dbReference type="ARBA" id="ARBA00023136"/>
    </source>
</evidence>
<keyword evidence="5 6" id="KW-0472">Membrane</keyword>
<proteinExistence type="inferred from homology"/>
<keyword evidence="3 6" id="KW-0812">Transmembrane</keyword>
<comment type="subcellular location">
    <subcellularLocation>
        <location evidence="1">Membrane</location>
        <topology evidence="1">Multi-pass membrane protein</topology>
    </subcellularLocation>
</comment>
<evidence type="ECO:0000313" key="8">
    <source>
        <dbReference type="Proteomes" id="UP000770717"/>
    </source>
</evidence>
<feature type="transmembrane region" description="Helical" evidence="6">
    <location>
        <begin position="153"/>
        <end position="186"/>
    </location>
</feature>
<keyword evidence="8" id="KW-1185">Reference proteome</keyword>
<dbReference type="InterPro" id="IPR008661">
    <property type="entry name" value="L6_membrane"/>
</dbReference>
<evidence type="ECO:0000256" key="2">
    <source>
        <dbReference type="ARBA" id="ARBA00006193"/>
    </source>
</evidence>
<keyword evidence="4 6" id="KW-1133">Transmembrane helix</keyword>
<evidence type="ECO:0000256" key="1">
    <source>
        <dbReference type="ARBA" id="ARBA00004141"/>
    </source>
</evidence>
<reference evidence="7" key="1">
    <citation type="thesis" date="2020" institute="ProQuest LLC" country="789 East Eisenhower Parkway, Ann Arbor, MI, USA">
        <title>Comparative Genomics and Chromosome Evolution.</title>
        <authorList>
            <person name="Mudd A.B."/>
        </authorList>
    </citation>
    <scope>NUCLEOTIDE SEQUENCE</scope>
    <source>
        <strain evidence="7">HN-11 Male</strain>
        <tissue evidence="7">Kidney and liver</tissue>
    </source>
</reference>
<evidence type="ECO:0000313" key="7">
    <source>
        <dbReference type="EMBL" id="KAG9491294.1"/>
    </source>
</evidence>
<dbReference type="OrthoDB" id="9449742at2759"/>
<dbReference type="Pfam" id="PF05805">
    <property type="entry name" value="L6_membrane"/>
    <property type="match status" value="1"/>
</dbReference>
<accession>A0A8J6FR53</accession>
<comment type="similarity">
    <text evidence="2">Belongs to the L6 tetraspanin family.</text>
</comment>
<dbReference type="PANTHER" id="PTHR14198:SF20">
    <property type="entry name" value="TRANSMEMBRANE 4 L SIX FAMILY MEMBER 1A"/>
    <property type="match status" value="1"/>
</dbReference>
<protein>
    <recommendedName>
        <fullName evidence="9">Transmembrane 4 L6 family member 1</fullName>
    </recommendedName>
</protein>
<dbReference type="GO" id="GO:0016020">
    <property type="term" value="C:membrane"/>
    <property type="evidence" value="ECO:0007669"/>
    <property type="project" value="UniProtKB-SubCell"/>
</dbReference>
<dbReference type="EMBL" id="WNTK01000001">
    <property type="protein sequence ID" value="KAG9491294.1"/>
    <property type="molecule type" value="Genomic_DNA"/>
</dbReference>
<name>A0A8J6FR53_ELECQ</name>
<evidence type="ECO:0008006" key="9">
    <source>
        <dbReference type="Google" id="ProtNLM"/>
    </source>
</evidence>
<evidence type="ECO:0000256" key="4">
    <source>
        <dbReference type="ARBA" id="ARBA00022989"/>
    </source>
</evidence>
<feature type="transmembrane region" description="Helical" evidence="6">
    <location>
        <begin position="78"/>
        <end position="103"/>
    </location>
</feature>
<feature type="transmembrane region" description="Helical" evidence="6">
    <location>
        <begin position="44"/>
        <end position="66"/>
    </location>
</feature>
<organism evidence="7 8">
    <name type="scientific">Eleutherodactylus coqui</name>
    <name type="common">Puerto Rican coqui</name>
    <dbReference type="NCBI Taxonomy" id="57060"/>
    <lineage>
        <taxon>Eukaryota</taxon>
        <taxon>Metazoa</taxon>
        <taxon>Chordata</taxon>
        <taxon>Craniata</taxon>
        <taxon>Vertebrata</taxon>
        <taxon>Euteleostomi</taxon>
        <taxon>Amphibia</taxon>
        <taxon>Batrachia</taxon>
        <taxon>Anura</taxon>
        <taxon>Neobatrachia</taxon>
        <taxon>Hyloidea</taxon>
        <taxon>Eleutherodactylidae</taxon>
        <taxon>Eleutherodactylinae</taxon>
        <taxon>Eleutherodactylus</taxon>
        <taxon>Eleutherodactylus</taxon>
    </lineage>
</organism>
<dbReference type="PANTHER" id="PTHR14198">
    <property type="entry name" value="TRANSMEMBRANE 4 L6 FAMILY MEMBER 1-RELATED"/>
    <property type="match status" value="1"/>
</dbReference>
<feature type="transmembrane region" description="Helical" evidence="6">
    <location>
        <begin position="12"/>
        <end position="32"/>
    </location>
</feature>
<dbReference type="Proteomes" id="UP000770717">
    <property type="component" value="Unassembled WGS sequence"/>
</dbReference>
<gene>
    <name evidence="7" type="ORF">GDO78_000013</name>
</gene>
<evidence type="ECO:0000256" key="6">
    <source>
        <dbReference type="SAM" id="Phobius"/>
    </source>
</evidence>
<sequence length="197" mass="21449">MCTGKCAKFIGKLLFPLGICAITANLLLYFPNGRILEVEQITDFVWFFQGIVGAGLLVFLPAFMMLSAGGDGCCANRCGMLLTVILSALGTIGGVYCMVMSAMGLVHGPLCDTGNGEYIYPFRNNTEENNYLFHHETWSTCKEPENVVLWNVVLFSILIGIGAIEAILCLIQVINGIIGVICGTCLRKRKISVSRPR</sequence>
<comment type="caution">
    <text evidence="7">The sequence shown here is derived from an EMBL/GenBank/DDBJ whole genome shotgun (WGS) entry which is preliminary data.</text>
</comment>